<comment type="caution">
    <text evidence="1">The sequence shown here is derived from an EMBL/GenBank/DDBJ whole genome shotgun (WGS) entry which is preliminary data.</text>
</comment>
<protein>
    <submittedName>
        <fullName evidence="1">Uncharacterized protein</fullName>
    </submittedName>
</protein>
<organism evidence="1 2">
    <name type="scientific">Astyanax mexicanus</name>
    <name type="common">Blind cave fish</name>
    <name type="synonym">Astyanax fasciatus mexicanus</name>
    <dbReference type="NCBI Taxonomy" id="7994"/>
    <lineage>
        <taxon>Eukaryota</taxon>
        <taxon>Metazoa</taxon>
        <taxon>Chordata</taxon>
        <taxon>Craniata</taxon>
        <taxon>Vertebrata</taxon>
        <taxon>Euteleostomi</taxon>
        <taxon>Actinopterygii</taxon>
        <taxon>Neopterygii</taxon>
        <taxon>Teleostei</taxon>
        <taxon>Ostariophysi</taxon>
        <taxon>Characiformes</taxon>
        <taxon>Characoidei</taxon>
        <taxon>Acestrorhamphidae</taxon>
        <taxon>Acestrorhamphinae</taxon>
        <taxon>Astyanax</taxon>
    </lineage>
</organism>
<evidence type="ECO:0000313" key="1">
    <source>
        <dbReference type="EMBL" id="KAG9272561.1"/>
    </source>
</evidence>
<dbReference type="Proteomes" id="UP000752171">
    <property type="component" value="Unassembled WGS sequence"/>
</dbReference>
<dbReference type="EMBL" id="JAICCE010000010">
    <property type="protein sequence ID" value="KAG9272561.1"/>
    <property type="molecule type" value="Genomic_DNA"/>
</dbReference>
<accession>A0A8T2LUR7</accession>
<feature type="non-terminal residue" evidence="1">
    <location>
        <position position="89"/>
    </location>
</feature>
<sequence length="89" mass="10049">VCQSYCPSGKPDAMYYLPESFSGRNFGFVVSQLTLNQFDTMVPDHFSLCGDDNHQNHFEELQRQSGLTAPTDWTEAVEHYITLKSLTGV</sequence>
<name>A0A8T2LUR7_ASTMX</name>
<proteinExistence type="predicted"/>
<gene>
    <name evidence="1" type="ORF">AMEX_G13573</name>
</gene>
<reference evidence="1 2" key="1">
    <citation type="submission" date="2021-07" db="EMBL/GenBank/DDBJ databases">
        <authorList>
            <person name="Imarazene B."/>
            <person name="Zahm M."/>
            <person name="Klopp C."/>
            <person name="Cabau C."/>
            <person name="Beille S."/>
            <person name="Jouanno E."/>
            <person name="Castinel A."/>
            <person name="Lluch J."/>
            <person name="Gil L."/>
            <person name="Kuchtly C."/>
            <person name="Lopez Roques C."/>
            <person name="Donnadieu C."/>
            <person name="Parrinello H."/>
            <person name="Journot L."/>
            <person name="Du K."/>
            <person name="Schartl M."/>
            <person name="Retaux S."/>
            <person name="Guiguen Y."/>
        </authorList>
    </citation>
    <scope>NUCLEOTIDE SEQUENCE [LARGE SCALE GENOMIC DNA]</scope>
    <source>
        <strain evidence="1">Pach_M1</strain>
        <tissue evidence="1">Testis</tissue>
    </source>
</reference>
<evidence type="ECO:0000313" key="2">
    <source>
        <dbReference type="Proteomes" id="UP000752171"/>
    </source>
</evidence>
<dbReference type="AlphaFoldDB" id="A0A8T2LUR7"/>